<comment type="similarity">
    <text evidence="3">Belongs to the MsrB Met sulfoxide reductase family.</text>
</comment>
<evidence type="ECO:0000256" key="1">
    <source>
        <dbReference type="ARBA" id="ARBA00023002"/>
    </source>
</evidence>
<dbReference type="GO" id="GO:0033743">
    <property type="term" value="F:peptide-methionine (R)-S-oxide reductase activity"/>
    <property type="evidence" value="ECO:0007669"/>
    <property type="project" value="UniProtKB-UniRule"/>
</dbReference>
<evidence type="ECO:0000259" key="4">
    <source>
        <dbReference type="PROSITE" id="PS51790"/>
    </source>
</evidence>
<comment type="catalytic activity">
    <reaction evidence="2 3">
        <text>L-methionyl-[protein] + [thioredoxin]-disulfide + H2O = L-methionyl-(R)-S-oxide-[protein] + [thioredoxin]-dithiol</text>
        <dbReference type="Rhea" id="RHEA:24164"/>
        <dbReference type="Rhea" id="RHEA-COMP:10698"/>
        <dbReference type="Rhea" id="RHEA-COMP:10700"/>
        <dbReference type="Rhea" id="RHEA-COMP:12313"/>
        <dbReference type="Rhea" id="RHEA-COMP:12314"/>
        <dbReference type="ChEBI" id="CHEBI:15377"/>
        <dbReference type="ChEBI" id="CHEBI:16044"/>
        <dbReference type="ChEBI" id="CHEBI:29950"/>
        <dbReference type="ChEBI" id="CHEBI:45764"/>
        <dbReference type="ChEBI" id="CHEBI:50058"/>
        <dbReference type="EC" id="1.8.4.12"/>
    </reaction>
</comment>
<dbReference type="InterPro" id="IPR002579">
    <property type="entry name" value="Met_Sox_Rdtase_MsrB_dom"/>
</dbReference>
<comment type="caution">
    <text evidence="3">Lacks conserved residue(s) required for the propagation of feature annotation.</text>
</comment>
<dbReference type="GO" id="GO:0030091">
    <property type="term" value="P:protein repair"/>
    <property type="evidence" value="ECO:0007669"/>
    <property type="project" value="InterPro"/>
</dbReference>
<dbReference type="FunFam" id="2.170.150.20:FF:000003">
    <property type="entry name" value="Peptide methionine sulfoxide reductase MsrB"/>
    <property type="match status" value="1"/>
</dbReference>
<dbReference type="HAMAP" id="MF_01400">
    <property type="entry name" value="MsrB"/>
    <property type="match status" value="1"/>
</dbReference>
<keyword evidence="1 3" id="KW-0560">Oxidoreductase</keyword>
<feature type="domain" description="MsrB" evidence="4">
    <location>
        <begin position="8"/>
        <end position="131"/>
    </location>
</feature>
<accession>A0A1Y0VNR4</accession>
<dbReference type="InterPro" id="IPR011057">
    <property type="entry name" value="Mss4-like_sf"/>
</dbReference>
<dbReference type="AlphaFoldDB" id="A0A1Y0VNR4"/>
<name>A0A1Y0VNR4_PEDPE</name>
<proteinExistence type="inferred from homology"/>
<dbReference type="EC" id="1.8.4.12" evidence="3"/>
<dbReference type="SUPFAM" id="SSF51316">
    <property type="entry name" value="Mss4-like"/>
    <property type="match status" value="1"/>
</dbReference>
<dbReference type="EMBL" id="CP021474">
    <property type="protein sequence ID" value="ARW19770.1"/>
    <property type="molecule type" value="Genomic_DNA"/>
</dbReference>
<protein>
    <recommendedName>
        <fullName evidence="3">Peptide methionine sulfoxide reductase MsrB</fullName>
        <ecNumber evidence="3">1.8.4.12</ecNumber>
    </recommendedName>
    <alternativeName>
        <fullName evidence="3">Peptide-methionine (R)-S-oxide reductase</fullName>
    </alternativeName>
</protein>
<evidence type="ECO:0000313" key="6">
    <source>
        <dbReference type="Proteomes" id="UP000196118"/>
    </source>
</evidence>
<feature type="active site" description="Nucleophile" evidence="3">
    <location>
        <position position="120"/>
    </location>
</feature>
<dbReference type="PROSITE" id="PS51790">
    <property type="entry name" value="MSRB"/>
    <property type="match status" value="1"/>
</dbReference>
<dbReference type="PANTHER" id="PTHR10173:SF59">
    <property type="entry name" value="PEPTIDE METHIONINE SULFOXIDE REDUCTASE MSRA_MSRB"/>
    <property type="match status" value="1"/>
</dbReference>
<reference evidence="5 6" key="1">
    <citation type="submission" date="2017-05" db="EMBL/GenBank/DDBJ databases">
        <title>Genome sequence of Pediococcus pentosaceus strain SRCM100892.</title>
        <authorList>
            <person name="Cho S.H."/>
        </authorList>
    </citation>
    <scope>NUCLEOTIDE SEQUENCE [LARGE SCALE GENOMIC DNA]</scope>
    <source>
        <strain evidence="5 6">SRCM100892</strain>
    </source>
</reference>
<evidence type="ECO:0000313" key="5">
    <source>
        <dbReference type="EMBL" id="ARW19770.1"/>
    </source>
</evidence>
<dbReference type="InterPro" id="IPR028427">
    <property type="entry name" value="Met_Sox_Rdtase_MsrB"/>
</dbReference>
<dbReference type="Pfam" id="PF01641">
    <property type="entry name" value="SelR"/>
    <property type="match status" value="1"/>
</dbReference>
<dbReference type="PANTHER" id="PTHR10173">
    <property type="entry name" value="METHIONINE SULFOXIDE REDUCTASE"/>
    <property type="match status" value="1"/>
</dbReference>
<dbReference type="Gene3D" id="2.170.150.20">
    <property type="entry name" value="Peptide methionine sulfoxide reductase"/>
    <property type="match status" value="1"/>
</dbReference>
<organism evidence="5 6">
    <name type="scientific">Pediococcus pentosaceus</name>
    <dbReference type="NCBI Taxonomy" id="1255"/>
    <lineage>
        <taxon>Bacteria</taxon>
        <taxon>Bacillati</taxon>
        <taxon>Bacillota</taxon>
        <taxon>Bacilli</taxon>
        <taxon>Lactobacillales</taxon>
        <taxon>Lactobacillaceae</taxon>
        <taxon>Pediococcus</taxon>
    </lineage>
</organism>
<sequence>MNSNNWSKAELKKKLSPEEYEVTQNAATEHPFTGKYDNFYQKGIYVDVVSGEPLFSSTDKYDAHCGWPSFTKPIDPKLVVNHRDSSYGMERVGVRSKDANSHLGHVFDDGPLDQGGNRYCINSAALKFIAYDDLEAHNLGYLKKLFN</sequence>
<dbReference type="Proteomes" id="UP000196118">
    <property type="component" value="Chromosome"/>
</dbReference>
<dbReference type="NCBIfam" id="TIGR00357">
    <property type="entry name" value="peptide-methionine (R)-S-oxide reductase MsrB"/>
    <property type="match status" value="1"/>
</dbReference>
<dbReference type="RefSeq" id="WP_061812527.1">
    <property type="nucleotide sequence ID" value="NZ_CP085178.1"/>
</dbReference>
<evidence type="ECO:0000256" key="3">
    <source>
        <dbReference type="HAMAP-Rule" id="MF_01400"/>
    </source>
</evidence>
<gene>
    <name evidence="3 5" type="primary">msrB</name>
    <name evidence="5" type="ORF">S100892_01197</name>
</gene>
<evidence type="ECO:0000256" key="2">
    <source>
        <dbReference type="ARBA" id="ARBA00048488"/>
    </source>
</evidence>
<dbReference type="GO" id="GO:0006979">
    <property type="term" value="P:response to oxidative stress"/>
    <property type="evidence" value="ECO:0007669"/>
    <property type="project" value="InterPro"/>
</dbReference>
<dbReference type="GO" id="GO:0005737">
    <property type="term" value="C:cytoplasm"/>
    <property type="evidence" value="ECO:0007669"/>
    <property type="project" value="TreeGrafter"/>
</dbReference>